<accession>A0A8H8BVU0</accession>
<evidence type="ECO:0000313" key="1">
    <source>
        <dbReference type="EMBL" id="KAG4425528.1"/>
    </source>
</evidence>
<dbReference type="EMBL" id="JAFJYH010000010">
    <property type="protein sequence ID" value="KAG4425528.1"/>
    <property type="molecule type" value="Genomic_DNA"/>
</dbReference>
<evidence type="ECO:0000313" key="2">
    <source>
        <dbReference type="Proteomes" id="UP000664132"/>
    </source>
</evidence>
<protein>
    <submittedName>
        <fullName evidence="1">Uncharacterized protein</fullName>
    </submittedName>
</protein>
<keyword evidence="2" id="KW-1185">Reference proteome</keyword>
<dbReference type="AlphaFoldDB" id="A0A8H8BVU0"/>
<gene>
    <name evidence="1" type="ORF">IFR04_001447</name>
</gene>
<dbReference type="OrthoDB" id="3524915at2759"/>
<reference evidence="1" key="1">
    <citation type="submission" date="2021-02" db="EMBL/GenBank/DDBJ databases">
        <title>Genome sequence Cadophora malorum strain M34.</title>
        <authorList>
            <person name="Stefanovic E."/>
            <person name="Vu D."/>
            <person name="Scully C."/>
            <person name="Dijksterhuis J."/>
            <person name="Roader J."/>
            <person name="Houbraken J."/>
        </authorList>
    </citation>
    <scope>NUCLEOTIDE SEQUENCE</scope>
    <source>
        <strain evidence="1">M34</strain>
    </source>
</reference>
<proteinExistence type="predicted"/>
<dbReference type="Proteomes" id="UP000664132">
    <property type="component" value="Unassembled WGS sequence"/>
</dbReference>
<name>A0A8H8BVU0_9HELO</name>
<sequence>MEIRIYFTRGSVRPQFVILLCHAHIPARIQFRLSPPANPHFTTAKSDIHIQYQLHLQPRQPDYGANPPQTDRAAIDTAIQMAHTQNKAPDMIAVASILSTTYESVTRIRRRLIKFERTGIDERKRSGPKYLKSQNEDAVINTIRLFDETNPGTDQKAICDKLEESFGLRYSQSTVSMLMKIKRIPHKRTNKSYKKAKLVSTHPDGEIMPLPERVADRRLLAEGVMLSAPYLQNGKTSAAEHSGYPNINSSRET</sequence>
<comment type="caution">
    <text evidence="1">The sequence shown here is derived from an EMBL/GenBank/DDBJ whole genome shotgun (WGS) entry which is preliminary data.</text>
</comment>
<organism evidence="1 2">
    <name type="scientific">Cadophora malorum</name>
    <dbReference type="NCBI Taxonomy" id="108018"/>
    <lineage>
        <taxon>Eukaryota</taxon>
        <taxon>Fungi</taxon>
        <taxon>Dikarya</taxon>
        <taxon>Ascomycota</taxon>
        <taxon>Pezizomycotina</taxon>
        <taxon>Leotiomycetes</taxon>
        <taxon>Helotiales</taxon>
        <taxon>Ploettnerulaceae</taxon>
        <taxon>Cadophora</taxon>
    </lineage>
</organism>